<reference evidence="2" key="1">
    <citation type="submission" date="2022-11" db="UniProtKB">
        <authorList>
            <consortium name="WormBaseParasite"/>
        </authorList>
    </citation>
    <scope>IDENTIFICATION</scope>
</reference>
<dbReference type="WBParaSite" id="Minc3s04113g35512">
    <property type="protein sequence ID" value="Minc3s04113g35512"/>
    <property type="gene ID" value="Minc3s04113g35512"/>
</dbReference>
<organism evidence="1 2">
    <name type="scientific">Meloidogyne incognita</name>
    <name type="common">Southern root-knot nematode worm</name>
    <name type="synonym">Oxyuris incognita</name>
    <dbReference type="NCBI Taxonomy" id="6306"/>
    <lineage>
        <taxon>Eukaryota</taxon>
        <taxon>Metazoa</taxon>
        <taxon>Ecdysozoa</taxon>
        <taxon>Nematoda</taxon>
        <taxon>Chromadorea</taxon>
        <taxon>Rhabditida</taxon>
        <taxon>Tylenchina</taxon>
        <taxon>Tylenchomorpha</taxon>
        <taxon>Tylenchoidea</taxon>
        <taxon>Meloidogynidae</taxon>
        <taxon>Meloidogyninae</taxon>
        <taxon>Meloidogyne</taxon>
        <taxon>Meloidogyne incognita group</taxon>
    </lineage>
</organism>
<evidence type="ECO:0000313" key="1">
    <source>
        <dbReference type="Proteomes" id="UP000887563"/>
    </source>
</evidence>
<dbReference type="AlphaFoldDB" id="A0A914NCP9"/>
<name>A0A914NCP9_MELIC</name>
<dbReference type="Proteomes" id="UP000887563">
    <property type="component" value="Unplaced"/>
</dbReference>
<sequence>MIRHLSIPKQSSRLERSNSVLTSRNGNTNLNFIPELTPQQVSNLRRSWKHINTKGLYDVIRRAFSKIINNKKILGEEYLNVGFFLSLIDRIIEGDNEGIECELRLIGARHVPCYEYFNLSVTQLEQLGEALAEQFFKLDGIRQSKETTKVSEEC</sequence>
<evidence type="ECO:0000313" key="2">
    <source>
        <dbReference type="WBParaSite" id="Minc3s04113g35512"/>
    </source>
</evidence>
<protein>
    <submittedName>
        <fullName evidence="2">Uncharacterized protein</fullName>
    </submittedName>
</protein>
<keyword evidence="1" id="KW-1185">Reference proteome</keyword>
<accession>A0A914NCP9</accession>
<proteinExistence type="predicted"/>